<keyword evidence="2" id="KW-1185">Reference proteome</keyword>
<dbReference type="EMBL" id="BAABBP010000022">
    <property type="protein sequence ID" value="GAA3999364.1"/>
    <property type="molecule type" value="Genomic_DNA"/>
</dbReference>
<reference evidence="2" key="1">
    <citation type="journal article" date="2019" name="Int. J. Syst. Evol. Microbiol.">
        <title>The Global Catalogue of Microorganisms (GCM) 10K type strain sequencing project: providing services to taxonomists for standard genome sequencing and annotation.</title>
        <authorList>
            <consortium name="The Broad Institute Genomics Platform"/>
            <consortium name="The Broad Institute Genome Sequencing Center for Infectious Disease"/>
            <person name="Wu L."/>
            <person name="Ma J."/>
        </authorList>
    </citation>
    <scope>NUCLEOTIDE SEQUENCE [LARGE SCALE GENOMIC DNA]</scope>
    <source>
        <strain evidence="2">JCM 17561</strain>
    </source>
</reference>
<evidence type="ECO:0000313" key="2">
    <source>
        <dbReference type="Proteomes" id="UP001501627"/>
    </source>
</evidence>
<evidence type="ECO:0000313" key="1">
    <source>
        <dbReference type="EMBL" id="GAA3999364.1"/>
    </source>
</evidence>
<gene>
    <name evidence="1" type="ORF">GCM10022279_23860</name>
</gene>
<accession>A0ABP7RM52</accession>
<dbReference type="Proteomes" id="UP001501627">
    <property type="component" value="Unassembled WGS sequence"/>
</dbReference>
<proteinExistence type="predicted"/>
<sequence length="58" mass="6059">MLVGLSYAGDQVLDQVARRSRAPGLDLRFATLAGADHGSSMAPATQRALAWALHQAPA</sequence>
<organism evidence="1 2">
    <name type="scientific">Comamonas faecalis</name>
    <dbReference type="NCBI Taxonomy" id="1387849"/>
    <lineage>
        <taxon>Bacteria</taxon>
        <taxon>Pseudomonadati</taxon>
        <taxon>Pseudomonadota</taxon>
        <taxon>Betaproteobacteria</taxon>
        <taxon>Burkholderiales</taxon>
        <taxon>Comamonadaceae</taxon>
        <taxon>Comamonas</taxon>
    </lineage>
</organism>
<evidence type="ECO:0008006" key="3">
    <source>
        <dbReference type="Google" id="ProtNLM"/>
    </source>
</evidence>
<protein>
    <recommendedName>
        <fullName evidence="3">Alpha/beta hydrolase</fullName>
    </recommendedName>
</protein>
<name>A0ABP7RM52_9BURK</name>
<comment type="caution">
    <text evidence="1">The sequence shown here is derived from an EMBL/GenBank/DDBJ whole genome shotgun (WGS) entry which is preliminary data.</text>
</comment>